<evidence type="ECO:0000313" key="2">
    <source>
        <dbReference type="EMBL" id="UUP16354.1"/>
    </source>
</evidence>
<evidence type="ECO:0000313" key="3">
    <source>
        <dbReference type="Proteomes" id="UP001342418"/>
    </source>
</evidence>
<evidence type="ECO:0000259" key="1">
    <source>
        <dbReference type="Pfam" id="PF01575"/>
    </source>
</evidence>
<name>A0ABY5ME86_9HYPH</name>
<dbReference type="InterPro" id="IPR029069">
    <property type="entry name" value="HotDog_dom_sf"/>
</dbReference>
<sequence length="157" mass="17053">MSIDAFLRLGETVTLGAHTFSAEEIKAFARKYDPQPFHIDEEAAEASVFGALCASGWHTGAMWMRYNLQSLEREPPPAWSGEGPAPEFGPSPGLSAMKWPRPVYAGDTVTFTRKAVSHRPLASRPGWRLVKLEGGARNQDGAAVLTFDNAVLLKAAI</sequence>
<accession>A0ABY5ME86</accession>
<reference evidence="2 3" key="1">
    <citation type="submission" date="2018-07" db="EMBL/GenBank/DDBJ databases">
        <title>Genome sequence of Nitratireductor thuwali#1536.</title>
        <authorList>
            <person name="Michoud G."/>
            <person name="Merlino G."/>
            <person name="Sefrji F.O."/>
            <person name="Daffonchio D."/>
        </authorList>
    </citation>
    <scope>NUCLEOTIDE SEQUENCE [LARGE SCALE GENOMIC DNA]</scope>
    <source>
        <strain evidence="3">Nit1536</strain>
    </source>
</reference>
<dbReference type="Proteomes" id="UP001342418">
    <property type="component" value="Chromosome"/>
</dbReference>
<protein>
    <recommendedName>
        <fullName evidence="1">MaoC-like domain-containing protein</fullName>
    </recommendedName>
</protein>
<feature type="domain" description="MaoC-like" evidence="1">
    <location>
        <begin position="18"/>
        <end position="116"/>
    </location>
</feature>
<organism evidence="2 3">
    <name type="scientific">Nitratireductor thuwali</name>
    <dbReference type="NCBI Taxonomy" id="2267699"/>
    <lineage>
        <taxon>Bacteria</taxon>
        <taxon>Pseudomonadati</taxon>
        <taxon>Pseudomonadota</taxon>
        <taxon>Alphaproteobacteria</taxon>
        <taxon>Hyphomicrobiales</taxon>
        <taxon>Phyllobacteriaceae</taxon>
        <taxon>Nitratireductor</taxon>
    </lineage>
</organism>
<dbReference type="CDD" id="cd03454">
    <property type="entry name" value="YdeM"/>
    <property type="match status" value="1"/>
</dbReference>
<gene>
    <name evidence="2" type="ORF">NTH_00800</name>
</gene>
<dbReference type="EMBL" id="CP030941">
    <property type="protein sequence ID" value="UUP16354.1"/>
    <property type="molecule type" value="Genomic_DNA"/>
</dbReference>
<keyword evidence="3" id="KW-1185">Reference proteome</keyword>
<proteinExistence type="predicted"/>
<dbReference type="Gene3D" id="3.10.129.10">
    <property type="entry name" value="Hotdog Thioesterase"/>
    <property type="match status" value="1"/>
</dbReference>
<dbReference type="InterPro" id="IPR002539">
    <property type="entry name" value="MaoC-like_dom"/>
</dbReference>
<dbReference type="SUPFAM" id="SSF54637">
    <property type="entry name" value="Thioesterase/thiol ester dehydrase-isomerase"/>
    <property type="match status" value="1"/>
</dbReference>
<dbReference type="Pfam" id="PF01575">
    <property type="entry name" value="MaoC_dehydratas"/>
    <property type="match status" value="1"/>
</dbReference>
<dbReference type="RefSeq" id="WP_338528788.1">
    <property type="nucleotide sequence ID" value="NZ_CP030941.1"/>
</dbReference>